<dbReference type="Pfam" id="PF00571">
    <property type="entry name" value="CBS"/>
    <property type="match status" value="2"/>
</dbReference>
<dbReference type="PROSITE" id="PS51371">
    <property type="entry name" value="CBS"/>
    <property type="match status" value="2"/>
</dbReference>
<evidence type="ECO:0000256" key="2">
    <source>
        <dbReference type="ARBA" id="ARBA00022692"/>
    </source>
</evidence>
<feature type="domain" description="CNNM transmembrane" evidence="11">
    <location>
        <begin position="1"/>
        <end position="178"/>
    </location>
</feature>
<dbReference type="GO" id="GO:0050660">
    <property type="term" value="F:flavin adenine dinucleotide binding"/>
    <property type="evidence" value="ECO:0007669"/>
    <property type="project" value="InterPro"/>
</dbReference>
<dbReference type="SUPFAM" id="SSF56176">
    <property type="entry name" value="FAD-binding/transporter-associated domain-like"/>
    <property type="match status" value="1"/>
</dbReference>
<dbReference type="PANTHER" id="PTHR22777:SF17">
    <property type="entry name" value="UPF0053 PROTEIN SLL0260"/>
    <property type="match status" value="1"/>
</dbReference>
<evidence type="ECO:0000313" key="12">
    <source>
        <dbReference type="EMBL" id="OGL74579.1"/>
    </source>
</evidence>
<dbReference type="InterPro" id="IPR002550">
    <property type="entry name" value="CNNM"/>
</dbReference>
<dbReference type="Gene3D" id="3.10.580.10">
    <property type="entry name" value="CBS-domain"/>
    <property type="match status" value="1"/>
</dbReference>
<sequence>MTWIIVLFLLLCSAFLSGEEAAFLAFSDIRIQTLVSQGNKAAVVVKRLKANLRKLLGTLLLGQTFCDIAASSIATYTATKAFGSLGIGLVTGALTLLVLIIGNLIPKSLAAHHPDRWTLRAAGFLEFVMKTLGPVISGIDRLVGLFVDTKTAASFVSEDEIKTMAAMGAQAGTVEKLEKEMIDRVFLFNDITAEDVMTPKENMILLDGEKTVTEVIPLTNAAKFSRYPVFLSQKDNIVGIIHIKDIYEKFSEVTEKPLSETKVKEIMKNVIFIPETKLIGDLFREFQKHRMHQAVVVNEYGTVTGLVTLEDLIEELVGEISDETDVDENIIKRVDKYTIVVHGDIELRHVNRFFNTNIGAEGHKTLSRHILEVLGSIPAEGHKLDLTESVQAIIEQGDSRRISKVRLVKKAEATKPE</sequence>
<evidence type="ECO:0000313" key="13">
    <source>
        <dbReference type="Proteomes" id="UP000177088"/>
    </source>
</evidence>
<dbReference type="SMART" id="SM01091">
    <property type="entry name" value="CorC_HlyC"/>
    <property type="match status" value="1"/>
</dbReference>
<comment type="subcellular location">
    <subcellularLocation>
        <location evidence="1">Membrane</location>
        <topology evidence="1">Multi-pass membrane protein</topology>
    </subcellularLocation>
</comment>
<dbReference type="InterPro" id="IPR016169">
    <property type="entry name" value="FAD-bd_PCMH_sub2"/>
</dbReference>
<evidence type="ECO:0000259" key="10">
    <source>
        <dbReference type="PROSITE" id="PS51371"/>
    </source>
</evidence>
<evidence type="ECO:0000256" key="9">
    <source>
        <dbReference type="SAM" id="Phobius"/>
    </source>
</evidence>
<evidence type="ECO:0000256" key="4">
    <source>
        <dbReference type="ARBA" id="ARBA00022989"/>
    </source>
</evidence>
<evidence type="ECO:0000256" key="7">
    <source>
        <dbReference type="PROSITE-ProRule" id="PRU00703"/>
    </source>
</evidence>
<evidence type="ECO:0000256" key="3">
    <source>
        <dbReference type="ARBA" id="ARBA00022737"/>
    </source>
</evidence>
<feature type="domain" description="CBS" evidence="10">
    <location>
        <begin position="197"/>
        <end position="258"/>
    </location>
</feature>
<name>A0A1F7U8K3_9BACT</name>
<keyword evidence="2 8" id="KW-0812">Transmembrane</keyword>
<dbReference type="Gene3D" id="3.30.465.10">
    <property type="match status" value="1"/>
</dbReference>
<keyword evidence="6 8" id="KW-0472">Membrane</keyword>
<dbReference type="PANTHER" id="PTHR22777">
    <property type="entry name" value="HEMOLYSIN-RELATED"/>
    <property type="match status" value="1"/>
</dbReference>
<dbReference type="SMART" id="SM00116">
    <property type="entry name" value="CBS"/>
    <property type="match status" value="2"/>
</dbReference>
<dbReference type="SUPFAM" id="SSF54631">
    <property type="entry name" value="CBS-domain pair"/>
    <property type="match status" value="1"/>
</dbReference>
<dbReference type="Pfam" id="PF01595">
    <property type="entry name" value="CNNM"/>
    <property type="match status" value="1"/>
</dbReference>
<dbReference type="InterPro" id="IPR036318">
    <property type="entry name" value="FAD-bd_PCMH-like_sf"/>
</dbReference>
<reference evidence="12 13" key="1">
    <citation type="journal article" date="2016" name="Nat. Commun.">
        <title>Thousands of microbial genomes shed light on interconnected biogeochemical processes in an aquifer system.</title>
        <authorList>
            <person name="Anantharaman K."/>
            <person name="Brown C.T."/>
            <person name="Hug L.A."/>
            <person name="Sharon I."/>
            <person name="Castelle C.J."/>
            <person name="Probst A.J."/>
            <person name="Thomas B.C."/>
            <person name="Singh A."/>
            <person name="Wilkins M.J."/>
            <person name="Karaoz U."/>
            <person name="Brodie E.L."/>
            <person name="Williams K.H."/>
            <person name="Hubbard S.S."/>
            <person name="Banfield J.F."/>
        </authorList>
    </citation>
    <scope>NUCLEOTIDE SEQUENCE [LARGE SCALE GENOMIC DNA]</scope>
</reference>
<dbReference type="FunFam" id="3.10.580.10:FF:000002">
    <property type="entry name" value="Magnesium/cobalt efflux protein CorC"/>
    <property type="match status" value="1"/>
</dbReference>
<feature type="domain" description="CBS" evidence="10">
    <location>
        <begin position="266"/>
        <end position="323"/>
    </location>
</feature>
<evidence type="ECO:0000256" key="6">
    <source>
        <dbReference type="ARBA" id="ARBA00023136"/>
    </source>
</evidence>
<gene>
    <name evidence="12" type="ORF">A3C96_00805</name>
</gene>
<dbReference type="InterPro" id="IPR000644">
    <property type="entry name" value="CBS_dom"/>
</dbReference>
<evidence type="ECO:0000256" key="8">
    <source>
        <dbReference type="PROSITE-ProRule" id="PRU01193"/>
    </source>
</evidence>
<dbReference type="AlphaFoldDB" id="A0A1F7U8K3"/>
<dbReference type="CDD" id="cd04590">
    <property type="entry name" value="CBS_pair_CorC_HlyC_assoc"/>
    <property type="match status" value="1"/>
</dbReference>
<evidence type="ECO:0000256" key="5">
    <source>
        <dbReference type="ARBA" id="ARBA00023122"/>
    </source>
</evidence>
<dbReference type="Pfam" id="PF03471">
    <property type="entry name" value="CorC_HlyC"/>
    <property type="match status" value="1"/>
</dbReference>
<evidence type="ECO:0000259" key="11">
    <source>
        <dbReference type="PROSITE" id="PS51846"/>
    </source>
</evidence>
<feature type="transmembrane region" description="Helical" evidence="9">
    <location>
        <begin position="85"/>
        <end position="105"/>
    </location>
</feature>
<keyword evidence="3" id="KW-0677">Repeat</keyword>
<comment type="caution">
    <text evidence="12">The sequence shown here is derived from an EMBL/GenBank/DDBJ whole genome shotgun (WGS) entry which is preliminary data.</text>
</comment>
<dbReference type="EMBL" id="MGEA01000013">
    <property type="protein sequence ID" value="OGL74579.1"/>
    <property type="molecule type" value="Genomic_DNA"/>
</dbReference>
<dbReference type="InterPro" id="IPR046342">
    <property type="entry name" value="CBS_dom_sf"/>
</dbReference>
<dbReference type="Proteomes" id="UP000177088">
    <property type="component" value="Unassembled WGS sequence"/>
</dbReference>
<accession>A0A1F7U8K3</accession>
<dbReference type="GO" id="GO:0016020">
    <property type="term" value="C:membrane"/>
    <property type="evidence" value="ECO:0007669"/>
    <property type="project" value="UniProtKB-SubCell"/>
</dbReference>
<dbReference type="PROSITE" id="PS51846">
    <property type="entry name" value="CNNM"/>
    <property type="match status" value="1"/>
</dbReference>
<dbReference type="InterPro" id="IPR005170">
    <property type="entry name" value="Transptr-assoc_dom"/>
</dbReference>
<protein>
    <recommendedName>
        <fullName evidence="14">Hemolysin</fullName>
    </recommendedName>
</protein>
<organism evidence="12 13">
    <name type="scientific">Candidatus Uhrbacteria bacterium RIFCSPHIGHO2_02_FULL_60_10</name>
    <dbReference type="NCBI Taxonomy" id="1802392"/>
    <lineage>
        <taxon>Bacteria</taxon>
        <taxon>Candidatus Uhriibacteriota</taxon>
    </lineage>
</organism>
<dbReference type="InterPro" id="IPR044751">
    <property type="entry name" value="Ion_transp-like_CBS"/>
</dbReference>
<keyword evidence="5 7" id="KW-0129">CBS domain</keyword>
<keyword evidence="4 8" id="KW-1133">Transmembrane helix</keyword>
<proteinExistence type="predicted"/>
<evidence type="ECO:0008006" key="14">
    <source>
        <dbReference type="Google" id="ProtNLM"/>
    </source>
</evidence>
<evidence type="ECO:0000256" key="1">
    <source>
        <dbReference type="ARBA" id="ARBA00004141"/>
    </source>
</evidence>